<feature type="domain" description="Histidine kinase" evidence="13">
    <location>
        <begin position="301"/>
        <end position="522"/>
    </location>
</feature>
<dbReference type="SMART" id="SM00304">
    <property type="entry name" value="HAMP"/>
    <property type="match status" value="1"/>
</dbReference>
<dbReference type="EMBL" id="BAAAQR010000001">
    <property type="protein sequence ID" value="GAA2135086.1"/>
    <property type="molecule type" value="Genomic_DNA"/>
</dbReference>
<accession>A0ABP5KP91</accession>
<evidence type="ECO:0000256" key="3">
    <source>
        <dbReference type="ARBA" id="ARBA00012438"/>
    </source>
</evidence>
<protein>
    <recommendedName>
        <fullName evidence="11">Sensor histidine kinase MtrB</fullName>
        <ecNumber evidence="3">2.7.13.3</ecNumber>
    </recommendedName>
</protein>
<dbReference type="PANTHER" id="PTHR45436">
    <property type="entry name" value="SENSOR HISTIDINE KINASE YKOH"/>
    <property type="match status" value="1"/>
</dbReference>
<keyword evidence="8 12" id="KW-1133">Transmembrane helix</keyword>
<feature type="domain" description="HAMP" evidence="14">
    <location>
        <begin position="234"/>
        <end position="286"/>
    </location>
</feature>
<evidence type="ECO:0000256" key="4">
    <source>
        <dbReference type="ARBA" id="ARBA00022553"/>
    </source>
</evidence>
<evidence type="ECO:0000256" key="1">
    <source>
        <dbReference type="ARBA" id="ARBA00000085"/>
    </source>
</evidence>
<evidence type="ECO:0000256" key="2">
    <source>
        <dbReference type="ARBA" id="ARBA00004236"/>
    </source>
</evidence>
<comment type="catalytic activity">
    <reaction evidence="1">
        <text>ATP + protein L-histidine = ADP + protein N-phospho-L-histidine.</text>
        <dbReference type="EC" id="2.7.13.3"/>
    </reaction>
</comment>
<dbReference type="Proteomes" id="UP001501771">
    <property type="component" value="Unassembled WGS sequence"/>
</dbReference>
<evidence type="ECO:0000256" key="6">
    <source>
        <dbReference type="ARBA" id="ARBA00022692"/>
    </source>
</evidence>
<dbReference type="Gene3D" id="6.10.340.10">
    <property type="match status" value="1"/>
</dbReference>
<evidence type="ECO:0000256" key="10">
    <source>
        <dbReference type="ARBA" id="ARBA00023136"/>
    </source>
</evidence>
<sequence>MSSGALPSRSLPAGLRRGLTFWRRSIQARVVASTVVLSAVVVSIVGWFLLQQTREGLLDHRVTAVVAEANNETTEARTRLVAAPGTDIDSASQQRDLVEPIIQRGATRGFSVVLAGPVGDTGGRIEDGGAESTPGLDTSSVPASLEAHFDELAPTAWTYTRIRSADAEGVTRVQPGIVVGSQVKLPSDGATYTLYYLFPLDEEQETLALVTRALLTAAILLLVLVAGMTWLVTRQVVTPIRMARRVAERLAAGQLQERLQVSGEDDLARLATSFNQMASNLQRQIRQLEELSRVQRRFVSDVSHELRTPLTTVRMASDVLHDARHGFDPAAGRAAELLQTELDRFEMLLVDLLEISRFDAGAAVLEAEDVNLVDVAHRVVETTRALADQRGVGVVVRTPDYPCLAEADVRRVERIVRNLVTNAIDHAETSGRGAEIVVQVAGDEHSAAIAVRDYGVGLAPGEAAMVFNRFWRADPARARTSGGTGLGLSISLEDTHLHGGWLQAWGRPGQGAQFRLTLPRRAGVPLRQSPLPLVPVDAEETVS</sequence>
<evidence type="ECO:0000256" key="8">
    <source>
        <dbReference type="ARBA" id="ARBA00022989"/>
    </source>
</evidence>
<keyword evidence="4" id="KW-0597">Phosphoprotein</keyword>
<dbReference type="NCBIfam" id="NF040691">
    <property type="entry name" value="MtrAB_MtrB"/>
    <property type="match status" value="1"/>
</dbReference>
<evidence type="ECO:0000256" key="5">
    <source>
        <dbReference type="ARBA" id="ARBA00022679"/>
    </source>
</evidence>
<dbReference type="SUPFAM" id="SSF55874">
    <property type="entry name" value="ATPase domain of HSP90 chaperone/DNA topoisomerase II/histidine kinase"/>
    <property type="match status" value="1"/>
</dbReference>
<evidence type="ECO:0000259" key="14">
    <source>
        <dbReference type="PROSITE" id="PS50885"/>
    </source>
</evidence>
<dbReference type="InterPro" id="IPR036890">
    <property type="entry name" value="HATPase_C_sf"/>
</dbReference>
<dbReference type="EC" id="2.7.13.3" evidence="3"/>
<evidence type="ECO:0000256" key="9">
    <source>
        <dbReference type="ARBA" id="ARBA00023012"/>
    </source>
</evidence>
<keyword evidence="7 15" id="KW-0418">Kinase</keyword>
<dbReference type="Pfam" id="PF00512">
    <property type="entry name" value="HisKA"/>
    <property type="match status" value="1"/>
</dbReference>
<feature type="transmembrane region" description="Helical" evidence="12">
    <location>
        <begin position="213"/>
        <end position="232"/>
    </location>
</feature>
<dbReference type="PROSITE" id="PS50109">
    <property type="entry name" value="HIS_KIN"/>
    <property type="match status" value="1"/>
</dbReference>
<dbReference type="SMART" id="SM00388">
    <property type="entry name" value="HisKA"/>
    <property type="match status" value="1"/>
</dbReference>
<dbReference type="PRINTS" id="PR00344">
    <property type="entry name" value="BCTRLSENSOR"/>
</dbReference>
<evidence type="ECO:0000313" key="15">
    <source>
        <dbReference type="EMBL" id="GAA2135086.1"/>
    </source>
</evidence>
<keyword evidence="9" id="KW-0902">Two-component regulatory system</keyword>
<dbReference type="RefSeq" id="WP_344145660.1">
    <property type="nucleotide sequence ID" value="NZ_BAAAQR010000001.1"/>
</dbReference>
<keyword evidence="10 12" id="KW-0472">Membrane</keyword>
<dbReference type="InterPro" id="IPR005467">
    <property type="entry name" value="His_kinase_dom"/>
</dbReference>
<dbReference type="InterPro" id="IPR047669">
    <property type="entry name" value="MtrAB_MtrB"/>
</dbReference>
<dbReference type="InterPro" id="IPR003660">
    <property type="entry name" value="HAMP_dom"/>
</dbReference>
<dbReference type="Gene3D" id="1.10.287.130">
    <property type="match status" value="1"/>
</dbReference>
<dbReference type="SUPFAM" id="SSF47384">
    <property type="entry name" value="Homodimeric domain of signal transducing histidine kinase"/>
    <property type="match status" value="1"/>
</dbReference>
<evidence type="ECO:0000256" key="7">
    <source>
        <dbReference type="ARBA" id="ARBA00022777"/>
    </source>
</evidence>
<gene>
    <name evidence="15" type="primary">mtrB</name>
    <name evidence="15" type="ORF">GCM10009844_00020</name>
</gene>
<dbReference type="GO" id="GO:0016301">
    <property type="term" value="F:kinase activity"/>
    <property type="evidence" value="ECO:0007669"/>
    <property type="project" value="UniProtKB-KW"/>
</dbReference>
<dbReference type="Pfam" id="PF02518">
    <property type="entry name" value="HATPase_c"/>
    <property type="match status" value="1"/>
</dbReference>
<dbReference type="CDD" id="cd00082">
    <property type="entry name" value="HisKA"/>
    <property type="match status" value="1"/>
</dbReference>
<dbReference type="Gene3D" id="3.30.565.10">
    <property type="entry name" value="Histidine kinase-like ATPase, C-terminal domain"/>
    <property type="match status" value="1"/>
</dbReference>
<keyword evidence="5" id="KW-0808">Transferase</keyword>
<evidence type="ECO:0000313" key="16">
    <source>
        <dbReference type="Proteomes" id="UP001501771"/>
    </source>
</evidence>
<dbReference type="PROSITE" id="PS50885">
    <property type="entry name" value="HAMP"/>
    <property type="match status" value="1"/>
</dbReference>
<keyword evidence="6 12" id="KW-0812">Transmembrane</keyword>
<comment type="subcellular location">
    <subcellularLocation>
        <location evidence="2">Cell membrane</location>
    </subcellularLocation>
</comment>
<dbReference type="SMART" id="SM00387">
    <property type="entry name" value="HATPase_c"/>
    <property type="match status" value="1"/>
</dbReference>
<evidence type="ECO:0000256" key="11">
    <source>
        <dbReference type="ARBA" id="ARBA00035305"/>
    </source>
</evidence>
<name>A0ABP5KP91_9ACTN</name>
<dbReference type="Pfam" id="PF00672">
    <property type="entry name" value="HAMP"/>
    <property type="match status" value="1"/>
</dbReference>
<evidence type="ECO:0000259" key="13">
    <source>
        <dbReference type="PROSITE" id="PS50109"/>
    </source>
</evidence>
<dbReference type="CDD" id="cd06225">
    <property type="entry name" value="HAMP"/>
    <property type="match status" value="1"/>
</dbReference>
<evidence type="ECO:0000256" key="12">
    <source>
        <dbReference type="SAM" id="Phobius"/>
    </source>
</evidence>
<keyword evidence="16" id="KW-1185">Reference proteome</keyword>
<dbReference type="InterPro" id="IPR004358">
    <property type="entry name" value="Sig_transdc_His_kin-like_C"/>
</dbReference>
<dbReference type="CDD" id="cd00075">
    <property type="entry name" value="HATPase"/>
    <property type="match status" value="1"/>
</dbReference>
<proteinExistence type="predicted"/>
<comment type="caution">
    <text evidence="15">The sequence shown here is derived from an EMBL/GenBank/DDBJ whole genome shotgun (WGS) entry which is preliminary data.</text>
</comment>
<dbReference type="InterPro" id="IPR003661">
    <property type="entry name" value="HisK_dim/P_dom"/>
</dbReference>
<dbReference type="InterPro" id="IPR003594">
    <property type="entry name" value="HATPase_dom"/>
</dbReference>
<dbReference type="PANTHER" id="PTHR45436:SF5">
    <property type="entry name" value="SENSOR HISTIDINE KINASE TRCS"/>
    <property type="match status" value="1"/>
</dbReference>
<dbReference type="InterPro" id="IPR036097">
    <property type="entry name" value="HisK_dim/P_sf"/>
</dbReference>
<reference evidence="16" key="1">
    <citation type="journal article" date="2019" name="Int. J. Syst. Evol. Microbiol.">
        <title>The Global Catalogue of Microorganisms (GCM) 10K type strain sequencing project: providing services to taxonomists for standard genome sequencing and annotation.</title>
        <authorList>
            <consortium name="The Broad Institute Genomics Platform"/>
            <consortium name="The Broad Institute Genome Sequencing Center for Infectious Disease"/>
            <person name="Wu L."/>
            <person name="Ma J."/>
        </authorList>
    </citation>
    <scope>NUCLEOTIDE SEQUENCE [LARGE SCALE GENOMIC DNA]</scope>
    <source>
        <strain evidence="16">JCM 16022</strain>
    </source>
</reference>
<feature type="transmembrane region" description="Helical" evidence="12">
    <location>
        <begin position="26"/>
        <end position="50"/>
    </location>
</feature>
<dbReference type="InterPro" id="IPR050428">
    <property type="entry name" value="TCS_sensor_his_kinase"/>
</dbReference>
<organism evidence="15 16">
    <name type="scientific">Nocardioides koreensis</name>
    <dbReference type="NCBI Taxonomy" id="433651"/>
    <lineage>
        <taxon>Bacteria</taxon>
        <taxon>Bacillati</taxon>
        <taxon>Actinomycetota</taxon>
        <taxon>Actinomycetes</taxon>
        <taxon>Propionibacteriales</taxon>
        <taxon>Nocardioidaceae</taxon>
        <taxon>Nocardioides</taxon>
    </lineage>
</organism>
<dbReference type="SUPFAM" id="SSF158472">
    <property type="entry name" value="HAMP domain-like"/>
    <property type="match status" value="1"/>
</dbReference>